<keyword evidence="3" id="KW-0472">Membrane</keyword>
<feature type="region of interest" description="Disordered" evidence="2">
    <location>
        <begin position="1"/>
        <end position="33"/>
    </location>
</feature>
<gene>
    <name evidence="4" type="ORF">ACFFRE_04120</name>
</gene>
<dbReference type="Gene3D" id="2.70.70.10">
    <property type="entry name" value="Glucose Permease (Domain IIA)"/>
    <property type="match status" value="1"/>
</dbReference>
<dbReference type="InterPro" id="IPR011055">
    <property type="entry name" value="Dup_hybrid_motif"/>
</dbReference>
<evidence type="ECO:0000313" key="5">
    <source>
        <dbReference type="Proteomes" id="UP001589788"/>
    </source>
</evidence>
<evidence type="ECO:0000256" key="2">
    <source>
        <dbReference type="SAM" id="MobiDB-lite"/>
    </source>
</evidence>
<dbReference type="GO" id="GO:0016787">
    <property type="term" value="F:hydrolase activity"/>
    <property type="evidence" value="ECO:0007669"/>
    <property type="project" value="UniProtKB-KW"/>
</dbReference>
<accession>A0ABV6C515</accession>
<dbReference type="EMBL" id="JBHLYQ010000027">
    <property type="protein sequence ID" value="MFC0081342.1"/>
    <property type="molecule type" value="Genomic_DNA"/>
</dbReference>
<keyword evidence="4" id="KW-0378">Hydrolase</keyword>
<dbReference type="CDD" id="cd12797">
    <property type="entry name" value="M23_peptidase"/>
    <property type="match status" value="1"/>
</dbReference>
<evidence type="ECO:0000256" key="3">
    <source>
        <dbReference type="SAM" id="Phobius"/>
    </source>
</evidence>
<evidence type="ECO:0000313" key="4">
    <source>
        <dbReference type="EMBL" id="MFC0081342.1"/>
    </source>
</evidence>
<keyword evidence="1" id="KW-0175">Coiled coil</keyword>
<feature type="coiled-coil region" evidence="1">
    <location>
        <begin position="100"/>
        <end position="127"/>
    </location>
</feature>
<protein>
    <submittedName>
        <fullName evidence="4">M23 family metallopeptidase</fullName>
        <ecNumber evidence="4">3.4.-.-</ecNumber>
    </submittedName>
</protein>
<dbReference type="RefSeq" id="WP_377788515.1">
    <property type="nucleotide sequence ID" value="NZ_JBHLYQ010000027.1"/>
</dbReference>
<feature type="compositionally biased region" description="Low complexity" evidence="2">
    <location>
        <begin position="15"/>
        <end position="33"/>
    </location>
</feature>
<feature type="transmembrane region" description="Helical" evidence="3">
    <location>
        <begin position="43"/>
        <end position="64"/>
    </location>
</feature>
<dbReference type="EC" id="3.4.-.-" evidence="4"/>
<keyword evidence="3" id="KW-1133">Transmembrane helix</keyword>
<reference evidence="4 5" key="1">
    <citation type="submission" date="2024-09" db="EMBL/GenBank/DDBJ databases">
        <authorList>
            <person name="Sun Q."/>
            <person name="Mori K."/>
        </authorList>
    </citation>
    <scope>NUCLEOTIDE SEQUENCE [LARGE SCALE GENOMIC DNA]</scope>
    <source>
        <strain evidence="4 5">JCM 15389</strain>
    </source>
</reference>
<dbReference type="Proteomes" id="UP001589788">
    <property type="component" value="Unassembled WGS sequence"/>
</dbReference>
<evidence type="ECO:0000256" key="1">
    <source>
        <dbReference type="SAM" id="Coils"/>
    </source>
</evidence>
<name>A0ABV6C515_9ACTN</name>
<sequence>MDLARRSRGPLRALPARPGSSAPAGSATGPVGNRRPALHHRALGLLLAFWVLLAATLGIGAAFATTPAFAGLAAERAQASQLAQEIAQQGQMVQALVARSDAAQAHLDAVTAQLQAARQRLALAQMAAAQATQHLRAVAIAAYMTGAGTQTNLSLFETGSASALLAQQEYTAIAGNSLQTAIEHYQLARHQAAADASQLAQAQQAAQQAATTLTQERQAAQSALAQETALLQQVKGQIAQQVAAQIAQQLAAEQQAREAALAAAAQAAAAQGPPPTVAVNAAPGAYANPLRAIAALNPERIDQGVDYSGYGPIYAIGDGVVLNTVNSGWPGGTFIAYRLTDGPAAGLVVYAAEDIQPEVSVGQTVTPNTVLGTMYEGPDGIETGWADPSALGETMAMAYGQFSGANSTAFGANFSQLLASLGAPPGILQNSPPTGSLPPGWPSW</sequence>
<keyword evidence="5" id="KW-1185">Reference proteome</keyword>
<organism evidence="4 5">
    <name type="scientific">Aciditerrimonas ferrireducens</name>
    <dbReference type="NCBI Taxonomy" id="667306"/>
    <lineage>
        <taxon>Bacteria</taxon>
        <taxon>Bacillati</taxon>
        <taxon>Actinomycetota</taxon>
        <taxon>Acidimicrobiia</taxon>
        <taxon>Acidimicrobiales</taxon>
        <taxon>Acidimicrobiaceae</taxon>
        <taxon>Aciditerrimonas</taxon>
    </lineage>
</organism>
<comment type="caution">
    <text evidence="4">The sequence shown here is derived from an EMBL/GenBank/DDBJ whole genome shotgun (WGS) entry which is preliminary data.</text>
</comment>
<keyword evidence="3" id="KW-0812">Transmembrane</keyword>
<proteinExistence type="predicted"/>
<dbReference type="Gene3D" id="6.10.250.3150">
    <property type="match status" value="1"/>
</dbReference>